<dbReference type="PANTHER" id="PTHR30036:SF7">
    <property type="entry name" value="ABC TRANSPORTER PERIPLASMIC-BINDING PROTEIN YPHF"/>
    <property type="match status" value="1"/>
</dbReference>
<dbReference type="EMBL" id="CP034463">
    <property type="protein sequence ID" value="AZP21070.1"/>
    <property type="molecule type" value="Genomic_DNA"/>
</dbReference>
<sequence>MITTPPPQASSGSGASVRLAVAASAALLLLVGCSGPGSASGSGSAAARLGSGAKGAMKVALVTHGGEGDAFWELVRKGAEAAAVKDGVELTYVSDSDPARQAQLVRDAIGERVDGIAVTLAKPNAMKAPVAEARAAGIPVVGLNSGIDAWKSQGLLEYFGQDESVAGAAVGDKLDALKAKHALCVIHERGNVALEARCAGVKKTFGGETENLYVEGTDAKAVDAVLTARLRQDPGIDEVVTMGAQFALDAVDSVKAAGSRARVATFDLSKDLARAVQDGSVQFAVDQQPYLQGYLAVDSLWLYRTNGNVSGGGVAPVLTGPAFVTRSNVAAVAKFAAAGTR</sequence>
<dbReference type="AlphaFoldDB" id="A0A3Q9C3H8"/>
<dbReference type="InterPro" id="IPR050555">
    <property type="entry name" value="Bact_Solute-Bind_Prot2"/>
</dbReference>
<comment type="subcellular location">
    <subcellularLocation>
        <location evidence="1">Cell envelope</location>
    </subcellularLocation>
</comment>
<protein>
    <submittedName>
        <fullName evidence="4">Sugar ABC transporter substrate-binding protein</fullName>
    </submittedName>
</protein>
<comment type="similarity">
    <text evidence="2">Belongs to the bacterial solute-binding protein 2 family.</text>
</comment>
<dbReference type="Pfam" id="PF13407">
    <property type="entry name" value="Peripla_BP_4"/>
    <property type="match status" value="1"/>
</dbReference>
<dbReference type="GO" id="GO:0030246">
    <property type="term" value="F:carbohydrate binding"/>
    <property type="evidence" value="ECO:0007669"/>
    <property type="project" value="TreeGrafter"/>
</dbReference>
<feature type="domain" description="Periplasmic binding protein" evidence="3">
    <location>
        <begin position="60"/>
        <end position="303"/>
    </location>
</feature>
<dbReference type="InterPro" id="IPR025997">
    <property type="entry name" value="SBP_2_dom"/>
</dbReference>
<dbReference type="KEGG" id="saqu:EJC51_36365"/>
<evidence type="ECO:0000313" key="4">
    <source>
        <dbReference type="EMBL" id="AZP21070.1"/>
    </source>
</evidence>
<keyword evidence="5" id="KW-1185">Reference proteome</keyword>
<dbReference type="SUPFAM" id="SSF53822">
    <property type="entry name" value="Periplasmic binding protein-like I"/>
    <property type="match status" value="1"/>
</dbReference>
<evidence type="ECO:0000256" key="2">
    <source>
        <dbReference type="ARBA" id="ARBA00007639"/>
    </source>
</evidence>
<dbReference type="InterPro" id="IPR028082">
    <property type="entry name" value="Peripla_BP_I"/>
</dbReference>
<dbReference type="PANTHER" id="PTHR30036">
    <property type="entry name" value="D-XYLOSE-BINDING PERIPLASMIC PROTEIN"/>
    <property type="match status" value="1"/>
</dbReference>
<evidence type="ECO:0000313" key="5">
    <source>
        <dbReference type="Proteomes" id="UP000280197"/>
    </source>
</evidence>
<evidence type="ECO:0000256" key="1">
    <source>
        <dbReference type="ARBA" id="ARBA00004196"/>
    </source>
</evidence>
<dbReference type="Proteomes" id="UP000280197">
    <property type="component" value="Chromosome"/>
</dbReference>
<reference evidence="4 5" key="1">
    <citation type="submission" date="2018-12" db="EMBL/GenBank/DDBJ databases">
        <authorList>
            <person name="Li K."/>
        </authorList>
    </citation>
    <scope>NUCLEOTIDE SEQUENCE [LARGE SCALE GENOMIC DNA]</scope>
    <source>
        <strain evidence="5">CR22</strain>
    </source>
</reference>
<gene>
    <name evidence="4" type="ORF">EJC51_36365</name>
</gene>
<accession>A0A3Q9C3H8</accession>
<organism evidence="4 5">
    <name type="scientific">Streptomyces aquilus</name>
    <dbReference type="NCBI Taxonomy" id="2548456"/>
    <lineage>
        <taxon>Bacteria</taxon>
        <taxon>Bacillati</taxon>
        <taxon>Actinomycetota</taxon>
        <taxon>Actinomycetes</taxon>
        <taxon>Kitasatosporales</taxon>
        <taxon>Streptomycetaceae</taxon>
        <taxon>Streptomyces</taxon>
    </lineage>
</organism>
<name>A0A3Q9C3H8_9ACTN</name>
<evidence type="ECO:0000259" key="3">
    <source>
        <dbReference type="Pfam" id="PF13407"/>
    </source>
</evidence>
<proteinExistence type="inferred from homology"/>
<dbReference type="RefSeq" id="WP_126274926.1">
    <property type="nucleotide sequence ID" value="NZ_CP034463.1"/>
</dbReference>
<dbReference type="Gene3D" id="3.40.50.2300">
    <property type="match status" value="2"/>
</dbReference>
<dbReference type="GO" id="GO:0030288">
    <property type="term" value="C:outer membrane-bounded periplasmic space"/>
    <property type="evidence" value="ECO:0007669"/>
    <property type="project" value="TreeGrafter"/>
</dbReference>